<dbReference type="InterPro" id="IPR003789">
    <property type="entry name" value="Asn/Gln_tRNA_amidoTrase-B-like"/>
</dbReference>
<keyword evidence="6 11" id="KW-0067">ATP-binding</keyword>
<dbReference type="EC" id="6.3.5.-" evidence="11"/>
<dbReference type="HAMAP" id="MF_00121">
    <property type="entry name" value="GatB"/>
    <property type="match status" value="1"/>
</dbReference>
<dbReference type="InterPro" id="IPR006075">
    <property type="entry name" value="Asn/Gln-tRNA_Trfase_suB/E_cat"/>
</dbReference>
<dbReference type="PANTHER" id="PTHR11659">
    <property type="entry name" value="GLUTAMYL-TRNA GLN AMIDOTRANSFERASE SUBUNIT B MITOCHONDRIAL AND PROKARYOTIC PET112-RELATED"/>
    <property type="match status" value="1"/>
</dbReference>
<dbReference type="InterPro" id="IPR018027">
    <property type="entry name" value="Asn/Gln_amidotransferase"/>
</dbReference>
<dbReference type="NCBIfam" id="TIGR00133">
    <property type="entry name" value="gatB"/>
    <property type="match status" value="1"/>
</dbReference>
<dbReference type="NCBIfam" id="NF004013">
    <property type="entry name" value="PRK05477.1-3"/>
    <property type="match status" value="1"/>
</dbReference>
<dbReference type="GO" id="GO:0016740">
    <property type="term" value="F:transferase activity"/>
    <property type="evidence" value="ECO:0007669"/>
    <property type="project" value="UniProtKB-KW"/>
</dbReference>
<dbReference type="InterPro" id="IPR017959">
    <property type="entry name" value="Asn/Gln-tRNA_amidoTrfase_suB/E"/>
</dbReference>
<dbReference type="InterPro" id="IPR017958">
    <property type="entry name" value="Gln-tRNA_amidoTrfase_suB_CS"/>
</dbReference>
<dbReference type="SMART" id="SM00845">
    <property type="entry name" value="GatB_Yqey"/>
    <property type="match status" value="1"/>
</dbReference>
<keyword evidence="5 11" id="KW-0547">Nucleotide-binding</keyword>
<keyword evidence="4 11" id="KW-0436">Ligase</keyword>
<evidence type="ECO:0000256" key="8">
    <source>
        <dbReference type="ARBA" id="ARBA00024799"/>
    </source>
</evidence>
<dbReference type="GO" id="GO:0050566">
    <property type="term" value="F:asparaginyl-tRNA synthase (glutamine-hydrolyzing) activity"/>
    <property type="evidence" value="ECO:0007669"/>
    <property type="project" value="RHEA"/>
</dbReference>
<feature type="domain" description="Asn/Gln amidotransferase" evidence="12">
    <location>
        <begin position="353"/>
        <end position="500"/>
    </location>
</feature>
<keyword evidence="14" id="KW-1185">Reference proteome</keyword>
<evidence type="ECO:0000313" key="14">
    <source>
        <dbReference type="Proteomes" id="UP000256727"/>
    </source>
</evidence>
<comment type="catalytic activity">
    <reaction evidence="9 11">
        <text>L-aspartyl-tRNA(Asn) + L-glutamine + ATP + H2O = L-asparaginyl-tRNA(Asn) + L-glutamate + ADP + phosphate + 2 H(+)</text>
        <dbReference type="Rhea" id="RHEA:14513"/>
        <dbReference type="Rhea" id="RHEA-COMP:9674"/>
        <dbReference type="Rhea" id="RHEA-COMP:9677"/>
        <dbReference type="ChEBI" id="CHEBI:15377"/>
        <dbReference type="ChEBI" id="CHEBI:15378"/>
        <dbReference type="ChEBI" id="CHEBI:29985"/>
        <dbReference type="ChEBI" id="CHEBI:30616"/>
        <dbReference type="ChEBI" id="CHEBI:43474"/>
        <dbReference type="ChEBI" id="CHEBI:58359"/>
        <dbReference type="ChEBI" id="CHEBI:78515"/>
        <dbReference type="ChEBI" id="CHEBI:78516"/>
        <dbReference type="ChEBI" id="CHEBI:456216"/>
    </reaction>
</comment>
<keyword evidence="13" id="KW-0808">Transferase</keyword>
<dbReference type="PANTHER" id="PTHR11659:SF0">
    <property type="entry name" value="GLUTAMYL-TRNA(GLN) AMIDOTRANSFERASE SUBUNIT B, MITOCHONDRIAL"/>
    <property type="match status" value="1"/>
</dbReference>
<dbReference type="OrthoDB" id="9804078at2"/>
<dbReference type="SUPFAM" id="SSF89095">
    <property type="entry name" value="GatB/YqeY motif"/>
    <property type="match status" value="1"/>
</dbReference>
<dbReference type="Proteomes" id="UP000256727">
    <property type="component" value="Unassembled WGS sequence"/>
</dbReference>
<evidence type="ECO:0000256" key="5">
    <source>
        <dbReference type="ARBA" id="ARBA00022741"/>
    </source>
</evidence>
<protein>
    <recommendedName>
        <fullName evidence="3 11">Aspartyl/glutamyl-tRNA(Asn/Gln) amidotransferase subunit B</fullName>
        <shortName evidence="11">Asp/Glu-ADT subunit B</shortName>
        <ecNumber evidence="11">6.3.5.-</ecNumber>
    </recommendedName>
</protein>
<name>A0A3D9L811_9MICC</name>
<evidence type="ECO:0000256" key="6">
    <source>
        <dbReference type="ARBA" id="ARBA00022840"/>
    </source>
</evidence>
<sequence length="504" mass="54333">MAAVTDEVLTFEEAMAQYEPVLGFEVHVELNTRTKMFSSAPNGFGDEPNTNVTPVDLGLPGVLPVVNGTAVEYSIKLGLALNCQIAEVCGFARKNYFYPDTPKNFQTSQYDDPIAHDGWLDVELEDGTVFRVEIERAHMEEDAGKLTHQGGPSGRIQDAASSLVDYNRAGVPLVEIVTKPITGAGERAAELAKAYVTQIRDIVKNLGISDARMERGNVRCDANVSLMPKGSTVFGTRTETKNVNSTRAVAHAVTFEIQRQAAVLSAGGSITQETRHWQEGTRTTTSGRPKSDADDYRYFPEPDLVPIHTNTEWIERLRAELPEPPAERRKRLKADWGYSDEEFRDVVNAGVLDEIAATIGAGASASAARKWWMGEIARLANLADKDIAELGVTPADVVEVEALIAEKTINDKLAKQVLGFVADGEGAPRAIVEARSLAVVSDDGALNAAVEAAIAENPGVVDKIKAGKLQAIGALIGPVMKATRGQADAARVREIVMEQLGVSE</sequence>
<dbReference type="NCBIfam" id="NF004014">
    <property type="entry name" value="PRK05477.1-4"/>
    <property type="match status" value="1"/>
</dbReference>
<dbReference type="SUPFAM" id="SSF55931">
    <property type="entry name" value="Glutamine synthetase/guanido kinase"/>
    <property type="match status" value="1"/>
</dbReference>
<evidence type="ECO:0000256" key="7">
    <source>
        <dbReference type="ARBA" id="ARBA00022917"/>
    </source>
</evidence>
<dbReference type="EMBL" id="QREH01000001">
    <property type="protein sequence ID" value="REE02491.1"/>
    <property type="molecule type" value="Genomic_DNA"/>
</dbReference>
<comment type="function">
    <text evidence="8 11">Allows the formation of correctly charged Asn-tRNA(Asn) or Gln-tRNA(Gln) through the transamidation of misacylated Asp-tRNA(Asn) or Glu-tRNA(Gln) in organisms which lack either or both of asparaginyl-tRNA or glutaminyl-tRNA synthetases. The reaction takes place in the presence of glutamine and ATP through an activated phospho-Asp-tRNA(Asn) or phospho-Glu-tRNA(Gln).</text>
</comment>
<dbReference type="Gene3D" id="1.10.10.410">
    <property type="match status" value="1"/>
</dbReference>
<dbReference type="PROSITE" id="PS01234">
    <property type="entry name" value="GATB"/>
    <property type="match status" value="1"/>
</dbReference>
<dbReference type="Pfam" id="PF02934">
    <property type="entry name" value="GatB_N"/>
    <property type="match status" value="1"/>
</dbReference>
<comment type="catalytic activity">
    <reaction evidence="10 11">
        <text>L-glutamyl-tRNA(Gln) + L-glutamine + ATP + H2O = L-glutaminyl-tRNA(Gln) + L-glutamate + ADP + phosphate + H(+)</text>
        <dbReference type="Rhea" id="RHEA:17521"/>
        <dbReference type="Rhea" id="RHEA-COMP:9681"/>
        <dbReference type="Rhea" id="RHEA-COMP:9684"/>
        <dbReference type="ChEBI" id="CHEBI:15377"/>
        <dbReference type="ChEBI" id="CHEBI:15378"/>
        <dbReference type="ChEBI" id="CHEBI:29985"/>
        <dbReference type="ChEBI" id="CHEBI:30616"/>
        <dbReference type="ChEBI" id="CHEBI:43474"/>
        <dbReference type="ChEBI" id="CHEBI:58359"/>
        <dbReference type="ChEBI" id="CHEBI:78520"/>
        <dbReference type="ChEBI" id="CHEBI:78521"/>
        <dbReference type="ChEBI" id="CHEBI:456216"/>
    </reaction>
</comment>
<reference evidence="13 14" key="1">
    <citation type="submission" date="2018-07" db="EMBL/GenBank/DDBJ databases">
        <title>Sequencing the genomes of 1000 actinobacteria strains.</title>
        <authorList>
            <person name="Klenk H.-P."/>
        </authorList>
    </citation>
    <scope>NUCLEOTIDE SEQUENCE [LARGE SCALE GENOMIC DNA]</scope>
    <source>
        <strain evidence="13 14">DSM 14442</strain>
    </source>
</reference>
<keyword evidence="7 11" id="KW-0648">Protein biosynthesis</keyword>
<proteinExistence type="inferred from homology"/>
<dbReference type="GO" id="GO:0005524">
    <property type="term" value="F:ATP binding"/>
    <property type="evidence" value="ECO:0007669"/>
    <property type="project" value="UniProtKB-KW"/>
</dbReference>
<gene>
    <name evidence="11" type="primary">gatB</name>
    <name evidence="13" type="ORF">C8E99_0261</name>
</gene>
<dbReference type="RefSeq" id="WP_115930758.1">
    <property type="nucleotide sequence ID" value="NZ_QREH01000001.1"/>
</dbReference>
<evidence type="ECO:0000256" key="4">
    <source>
        <dbReference type="ARBA" id="ARBA00022598"/>
    </source>
</evidence>
<evidence type="ECO:0000256" key="9">
    <source>
        <dbReference type="ARBA" id="ARBA00047380"/>
    </source>
</evidence>
<evidence type="ECO:0000259" key="12">
    <source>
        <dbReference type="SMART" id="SM00845"/>
    </source>
</evidence>
<dbReference type="NCBIfam" id="NF004012">
    <property type="entry name" value="PRK05477.1-2"/>
    <property type="match status" value="1"/>
</dbReference>
<dbReference type="GO" id="GO:0006412">
    <property type="term" value="P:translation"/>
    <property type="evidence" value="ECO:0007669"/>
    <property type="project" value="UniProtKB-UniRule"/>
</dbReference>
<evidence type="ECO:0000256" key="3">
    <source>
        <dbReference type="ARBA" id="ARBA00016923"/>
    </source>
</evidence>
<evidence type="ECO:0000256" key="10">
    <source>
        <dbReference type="ARBA" id="ARBA00047913"/>
    </source>
</evidence>
<dbReference type="InterPro" id="IPR023168">
    <property type="entry name" value="GatB_Yqey_C_2"/>
</dbReference>
<evidence type="ECO:0000313" key="13">
    <source>
        <dbReference type="EMBL" id="REE02491.1"/>
    </source>
</evidence>
<evidence type="ECO:0000256" key="11">
    <source>
        <dbReference type="HAMAP-Rule" id="MF_00121"/>
    </source>
</evidence>
<dbReference type="InterPro" id="IPR004413">
    <property type="entry name" value="GatB"/>
</dbReference>
<dbReference type="Pfam" id="PF02637">
    <property type="entry name" value="GatB_Yqey"/>
    <property type="match status" value="1"/>
</dbReference>
<evidence type="ECO:0000256" key="2">
    <source>
        <dbReference type="ARBA" id="ARBA00011123"/>
    </source>
</evidence>
<comment type="caution">
    <text evidence="13">The sequence shown here is derived from an EMBL/GenBank/DDBJ whole genome shotgun (WGS) entry which is preliminary data.</text>
</comment>
<evidence type="ECO:0000256" key="1">
    <source>
        <dbReference type="ARBA" id="ARBA00005306"/>
    </source>
</evidence>
<accession>A0A3D9L811</accession>
<dbReference type="InterPro" id="IPR014746">
    <property type="entry name" value="Gln_synth/guanido_kin_cat_dom"/>
</dbReference>
<dbReference type="FunFam" id="1.10.10.410:FF:000002">
    <property type="entry name" value="Aspartyl/glutamyl-tRNA(Asn/Gln) amidotransferase subunit B"/>
    <property type="match status" value="1"/>
</dbReference>
<dbReference type="GO" id="GO:0070681">
    <property type="term" value="P:glutaminyl-tRNAGln biosynthesis via transamidation"/>
    <property type="evidence" value="ECO:0007669"/>
    <property type="project" value="TreeGrafter"/>
</dbReference>
<comment type="similarity">
    <text evidence="1 11">Belongs to the GatB/GatE family. GatB subfamily.</text>
</comment>
<organism evidence="13 14">
    <name type="scientific">Citricoccus muralis</name>
    <dbReference type="NCBI Taxonomy" id="169134"/>
    <lineage>
        <taxon>Bacteria</taxon>
        <taxon>Bacillati</taxon>
        <taxon>Actinomycetota</taxon>
        <taxon>Actinomycetes</taxon>
        <taxon>Micrococcales</taxon>
        <taxon>Micrococcaceae</taxon>
        <taxon>Citricoccus</taxon>
    </lineage>
</organism>
<comment type="subunit">
    <text evidence="2 11">Heterotrimer of A, B and C subunits.</text>
</comment>
<dbReference type="AlphaFoldDB" id="A0A3D9L811"/>
<dbReference type="GO" id="GO:0050567">
    <property type="term" value="F:glutaminyl-tRNA synthase (glutamine-hydrolyzing) activity"/>
    <property type="evidence" value="ECO:0007669"/>
    <property type="project" value="UniProtKB-UniRule"/>
</dbReference>